<proteinExistence type="predicted"/>
<reference evidence="1 2" key="1">
    <citation type="submission" date="2021-06" db="EMBL/GenBank/DDBJ databases">
        <authorList>
            <person name="Kallberg Y."/>
            <person name="Tangrot J."/>
            <person name="Rosling A."/>
        </authorList>
    </citation>
    <scope>NUCLEOTIDE SEQUENCE [LARGE SCALE GENOMIC DNA]</scope>
    <source>
        <strain evidence="1 2">120-4 pot B 10/14</strain>
    </source>
</reference>
<keyword evidence="2" id="KW-1185">Reference proteome</keyword>
<name>A0ABN7U9J5_GIGMA</name>
<protein>
    <submittedName>
        <fullName evidence="1">43747_t:CDS:1</fullName>
    </submittedName>
</protein>
<gene>
    <name evidence="1" type="ORF">GMARGA_LOCUS3102</name>
</gene>
<comment type="caution">
    <text evidence="1">The sequence shown here is derived from an EMBL/GenBank/DDBJ whole genome shotgun (WGS) entry which is preliminary data.</text>
</comment>
<dbReference type="EMBL" id="CAJVQB010001079">
    <property type="protein sequence ID" value="CAG8519949.1"/>
    <property type="molecule type" value="Genomic_DNA"/>
</dbReference>
<accession>A0ABN7U9J5</accession>
<organism evidence="1 2">
    <name type="scientific">Gigaspora margarita</name>
    <dbReference type="NCBI Taxonomy" id="4874"/>
    <lineage>
        <taxon>Eukaryota</taxon>
        <taxon>Fungi</taxon>
        <taxon>Fungi incertae sedis</taxon>
        <taxon>Mucoromycota</taxon>
        <taxon>Glomeromycotina</taxon>
        <taxon>Glomeromycetes</taxon>
        <taxon>Diversisporales</taxon>
        <taxon>Gigasporaceae</taxon>
        <taxon>Gigaspora</taxon>
    </lineage>
</organism>
<sequence length="60" mass="6848">MHQCDSNLNSSMQKIKPITVSCQKTSCKTKTSLDEKIIQNVQENVTVFCMSNARIDNYSY</sequence>
<evidence type="ECO:0000313" key="2">
    <source>
        <dbReference type="Proteomes" id="UP000789901"/>
    </source>
</evidence>
<evidence type="ECO:0000313" key="1">
    <source>
        <dbReference type="EMBL" id="CAG8519949.1"/>
    </source>
</evidence>
<dbReference type="Proteomes" id="UP000789901">
    <property type="component" value="Unassembled WGS sequence"/>
</dbReference>